<evidence type="ECO:0000256" key="10">
    <source>
        <dbReference type="ARBA" id="ARBA00023136"/>
    </source>
</evidence>
<dbReference type="Proteomes" id="UP000504606">
    <property type="component" value="Unplaced"/>
</dbReference>
<dbReference type="InterPro" id="IPR005352">
    <property type="entry name" value="Erg28"/>
</dbReference>
<comment type="similarity">
    <text evidence="2">Belongs to the ERG28 family.</text>
</comment>
<keyword evidence="10 13" id="KW-0472">Membrane</keyword>
<dbReference type="GeneID" id="113212478"/>
<dbReference type="PANTHER" id="PTHR15451:SF19">
    <property type="entry name" value="ERGOSTEROL BIOSYNTHETIC PROTEIN 28 HOMOLOG"/>
    <property type="match status" value="1"/>
</dbReference>
<keyword evidence="14" id="KW-1185">Reference proteome</keyword>
<dbReference type="OrthoDB" id="6345150at2759"/>
<evidence type="ECO:0000313" key="16">
    <source>
        <dbReference type="RefSeq" id="XP_026286983.1"/>
    </source>
</evidence>
<gene>
    <name evidence="15 16 17 18 19" type="primary">LOC113212478</name>
</gene>
<protein>
    <submittedName>
        <fullName evidence="15 16">Uncharacterized protein LOC113212478</fullName>
    </submittedName>
</protein>
<evidence type="ECO:0000313" key="15">
    <source>
        <dbReference type="RefSeq" id="XP_026286974.1"/>
    </source>
</evidence>
<proteinExistence type="inferred from homology"/>
<dbReference type="GO" id="GO:0016126">
    <property type="term" value="P:sterol biosynthetic process"/>
    <property type="evidence" value="ECO:0007669"/>
    <property type="project" value="UniProtKB-KW"/>
</dbReference>
<evidence type="ECO:0000256" key="13">
    <source>
        <dbReference type="SAM" id="Phobius"/>
    </source>
</evidence>
<keyword evidence="5" id="KW-0256">Endoplasmic reticulum</keyword>
<evidence type="ECO:0000256" key="9">
    <source>
        <dbReference type="ARBA" id="ARBA00023098"/>
    </source>
</evidence>
<evidence type="ECO:0000256" key="8">
    <source>
        <dbReference type="ARBA" id="ARBA00023011"/>
    </source>
</evidence>
<dbReference type="Pfam" id="PF03694">
    <property type="entry name" value="Erg28"/>
    <property type="match status" value="1"/>
</dbReference>
<dbReference type="PANTHER" id="PTHR15451">
    <property type="entry name" value="ERGOSTEROL BIOSYNTHETIC PROTEIN 28-RELATED"/>
    <property type="match status" value="1"/>
</dbReference>
<feature type="transmembrane region" description="Helical" evidence="13">
    <location>
        <begin position="12"/>
        <end position="32"/>
    </location>
</feature>
<keyword evidence="12" id="KW-0753">Steroid metabolism</keyword>
<keyword evidence="8" id="KW-0756">Sterol biosynthesis</keyword>
<dbReference type="AlphaFoldDB" id="A0A6J1T177"/>
<dbReference type="KEGG" id="foc:113212478"/>
<evidence type="ECO:0000313" key="18">
    <source>
        <dbReference type="RefSeq" id="XP_052133327.1"/>
    </source>
</evidence>
<organism evidence="14 16">
    <name type="scientific">Frankliniella occidentalis</name>
    <name type="common">Western flower thrips</name>
    <name type="synonym">Euthrips occidentalis</name>
    <dbReference type="NCBI Taxonomy" id="133901"/>
    <lineage>
        <taxon>Eukaryota</taxon>
        <taxon>Metazoa</taxon>
        <taxon>Ecdysozoa</taxon>
        <taxon>Arthropoda</taxon>
        <taxon>Hexapoda</taxon>
        <taxon>Insecta</taxon>
        <taxon>Pterygota</taxon>
        <taxon>Neoptera</taxon>
        <taxon>Paraneoptera</taxon>
        <taxon>Thysanoptera</taxon>
        <taxon>Terebrantia</taxon>
        <taxon>Thripoidea</taxon>
        <taxon>Thripidae</taxon>
        <taxon>Frankliniella</taxon>
    </lineage>
</organism>
<evidence type="ECO:0000256" key="1">
    <source>
        <dbReference type="ARBA" id="ARBA00004477"/>
    </source>
</evidence>
<dbReference type="RefSeq" id="XP_026286974.1">
    <property type="nucleotide sequence ID" value="XM_026431189.2"/>
</dbReference>
<keyword evidence="7 13" id="KW-1133">Transmembrane helix</keyword>
<evidence type="ECO:0000256" key="3">
    <source>
        <dbReference type="ARBA" id="ARBA00022516"/>
    </source>
</evidence>
<evidence type="ECO:0000313" key="19">
    <source>
        <dbReference type="RefSeq" id="XP_052133328.1"/>
    </source>
</evidence>
<keyword evidence="4 13" id="KW-0812">Transmembrane</keyword>
<feature type="transmembrane region" description="Helical" evidence="13">
    <location>
        <begin position="86"/>
        <end position="107"/>
    </location>
</feature>
<keyword evidence="3" id="KW-0444">Lipid biosynthesis</keyword>
<evidence type="ECO:0000256" key="4">
    <source>
        <dbReference type="ARBA" id="ARBA00022692"/>
    </source>
</evidence>
<evidence type="ECO:0000256" key="12">
    <source>
        <dbReference type="ARBA" id="ARBA00023221"/>
    </source>
</evidence>
<reference evidence="15 16" key="1">
    <citation type="submission" date="2025-04" db="UniProtKB">
        <authorList>
            <consortium name="RefSeq"/>
        </authorList>
    </citation>
    <scope>IDENTIFICATION</scope>
    <source>
        <tissue evidence="15 16">Whole organism</tissue>
    </source>
</reference>
<comment type="subcellular location">
    <subcellularLocation>
        <location evidence="1">Endoplasmic reticulum membrane</location>
        <topology evidence="1">Multi-pass membrane protein</topology>
    </subcellularLocation>
</comment>
<feature type="transmembrane region" description="Helical" evidence="13">
    <location>
        <begin position="114"/>
        <end position="133"/>
    </location>
</feature>
<evidence type="ECO:0000313" key="14">
    <source>
        <dbReference type="Proteomes" id="UP000504606"/>
    </source>
</evidence>
<accession>A0A6J1T177</accession>
<evidence type="ECO:0000313" key="17">
    <source>
        <dbReference type="RefSeq" id="XP_052133326.1"/>
    </source>
</evidence>
<dbReference type="RefSeq" id="XP_052133328.1">
    <property type="nucleotide sequence ID" value="XM_052277368.1"/>
</dbReference>
<evidence type="ECO:0000256" key="7">
    <source>
        <dbReference type="ARBA" id="ARBA00022989"/>
    </source>
</evidence>
<dbReference type="RefSeq" id="XP_052133327.1">
    <property type="nucleotide sequence ID" value="XM_052277367.1"/>
</dbReference>
<evidence type="ECO:0000256" key="11">
    <source>
        <dbReference type="ARBA" id="ARBA00023166"/>
    </source>
</evidence>
<dbReference type="RefSeq" id="XP_026286983.1">
    <property type="nucleotide sequence ID" value="XM_026431198.2"/>
</dbReference>
<name>A0A6J1T177_FRAOC</name>
<dbReference type="GO" id="GO:0030674">
    <property type="term" value="F:protein-macromolecule adaptor activity"/>
    <property type="evidence" value="ECO:0007669"/>
    <property type="project" value="TreeGrafter"/>
</dbReference>
<evidence type="ECO:0000256" key="2">
    <source>
        <dbReference type="ARBA" id="ARBA00005377"/>
    </source>
</evidence>
<keyword evidence="9" id="KW-0443">Lipid metabolism</keyword>
<evidence type="ECO:0000256" key="6">
    <source>
        <dbReference type="ARBA" id="ARBA00022955"/>
    </source>
</evidence>
<evidence type="ECO:0000256" key="5">
    <source>
        <dbReference type="ARBA" id="ARBA00022824"/>
    </source>
</evidence>
<sequence>MKGMDQKLLYAFRGWIAFIAFMDMGTAVRCLIEKRSILGEHSFTKIDNLTQQRDDSTLPRILGAYSVLKALALIHCTLYIHYKPVVSMGICSLVLTLLVYISEALYYQSTTFNFYVLFPCVINALTLLGLWFLPRRLLETEPVTTDENAELLRMAGGMRRRRPHKVKDN</sequence>
<dbReference type="RefSeq" id="XP_052133326.1">
    <property type="nucleotide sequence ID" value="XM_052277366.1"/>
</dbReference>
<dbReference type="GO" id="GO:0005789">
    <property type="term" value="C:endoplasmic reticulum membrane"/>
    <property type="evidence" value="ECO:0007669"/>
    <property type="project" value="UniProtKB-SubCell"/>
</dbReference>
<keyword evidence="11" id="KW-1207">Sterol metabolism</keyword>
<keyword evidence="6" id="KW-0752">Steroid biosynthesis</keyword>